<evidence type="ECO:0000256" key="1">
    <source>
        <dbReference type="RuleBase" id="RU369082"/>
    </source>
</evidence>
<dbReference type="CDD" id="cd13288">
    <property type="entry name" value="PH_Ses"/>
    <property type="match status" value="1"/>
</dbReference>
<keyword evidence="1" id="KW-0968">Cytoplasmic vesicle</keyword>
<organism evidence="4 5">
    <name type="scientific">Gopherus evgoodei</name>
    <name type="common">Goodes thornscrub tortoise</name>
    <dbReference type="NCBI Taxonomy" id="1825980"/>
    <lineage>
        <taxon>Eukaryota</taxon>
        <taxon>Metazoa</taxon>
        <taxon>Chordata</taxon>
        <taxon>Craniata</taxon>
        <taxon>Vertebrata</taxon>
        <taxon>Euteleostomi</taxon>
        <taxon>Archelosauria</taxon>
        <taxon>Testudinata</taxon>
        <taxon>Testudines</taxon>
        <taxon>Cryptodira</taxon>
        <taxon>Durocryptodira</taxon>
        <taxon>Testudinoidea</taxon>
        <taxon>Testudinidae</taxon>
        <taxon>Gopherus</taxon>
    </lineage>
</organism>
<sequence length="266" mass="29358">MKLHETSVLGYSRMVAPPDRQGRLYKKSERSSSYQRRWCELRGNLLFYWERQGDREPLGLILLEGCTVELQESATEPFTFEISYSHGSLGHRAYKMAAEDQASMEGWVRALSTASFNYLRALLTDLEGQYQASGALGATPLEERAVERSPLVEAVGLPDFEGLHCHQSPPALKEDLIPWRPAEKETLRQGPRSPYLPGAGSSPSVPPDSSSDLLQRCQNHFCSKLPPLGRGPSPPPSSPTLRKHRASGHCPPTIHSPAPCGHCSST</sequence>
<dbReference type="GO" id="GO:0030136">
    <property type="term" value="C:clathrin-coated vesicle"/>
    <property type="evidence" value="ECO:0007669"/>
    <property type="project" value="UniProtKB-SubCell"/>
</dbReference>
<dbReference type="PROSITE" id="PS50003">
    <property type="entry name" value="PH_DOMAIN"/>
    <property type="match status" value="1"/>
</dbReference>
<dbReference type="GO" id="GO:0007032">
    <property type="term" value="P:endosome organization"/>
    <property type="evidence" value="ECO:0007669"/>
    <property type="project" value="UniProtKB-UniRule"/>
</dbReference>
<dbReference type="InterPro" id="IPR001849">
    <property type="entry name" value="PH_domain"/>
</dbReference>
<evidence type="ECO:0000313" key="5">
    <source>
        <dbReference type="Proteomes" id="UP000694390"/>
    </source>
</evidence>
<reference evidence="4" key="1">
    <citation type="submission" date="2025-08" db="UniProtKB">
        <authorList>
            <consortium name="Ensembl"/>
        </authorList>
    </citation>
    <scope>IDENTIFICATION</scope>
</reference>
<feature type="domain" description="PH" evidence="3">
    <location>
        <begin position="17"/>
        <end position="116"/>
    </location>
</feature>
<comment type="subcellular location">
    <subcellularLocation>
        <location evidence="1">Early endosome</location>
    </subcellularLocation>
    <subcellularLocation>
        <location evidence="1">Recycling endosome</location>
    </subcellularLocation>
    <subcellularLocation>
        <location evidence="1">Golgi apparatus</location>
        <location evidence="1">trans-Golgi network</location>
    </subcellularLocation>
    <subcellularLocation>
        <location evidence="1">Cytoplasmic vesicle</location>
        <location evidence="1">Clathrin-coated vesicle</location>
    </subcellularLocation>
</comment>
<dbReference type="SMART" id="SM00233">
    <property type="entry name" value="PH"/>
    <property type="match status" value="1"/>
</dbReference>
<feature type="compositionally biased region" description="Low complexity" evidence="2">
    <location>
        <begin position="201"/>
        <end position="212"/>
    </location>
</feature>
<dbReference type="GO" id="GO:0005769">
    <property type="term" value="C:early endosome"/>
    <property type="evidence" value="ECO:0007669"/>
    <property type="project" value="UniProtKB-SubCell"/>
</dbReference>
<evidence type="ECO:0000256" key="2">
    <source>
        <dbReference type="SAM" id="MobiDB-lite"/>
    </source>
</evidence>
<dbReference type="GO" id="GO:0005802">
    <property type="term" value="C:trans-Golgi network"/>
    <property type="evidence" value="ECO:0007669"/>
    <property type="project" value="UniProtKB-UniRule"/>
</dbReference>
<dbReference type="InterPro" id="IPR045188">
    <property type="entry name" value="Boi1/Boi2-like"/>
</dbReference>
<dbReference type="Proteomes" id="UP000694390">
    <property type="component" value="Unassembled WGS sequence"/>
</dbReference>
<dbReference type="GO" id="GO:0005829">
    <property type="term" value="C:cytosol"/>
    <property type="evidence" value="ECO:0007669"/>
    <property type="project" value="GOC"/>
</dbReference>
<dbReference type="PANTHER" id="PTHR22902">
    <property type="entry name" value="SESQUIPEDALIAN"/>
    <property type="match status" value="1"/>
</dbReference>
<protein>
    <recommendedName>
        <fullName evidence="1">Sesquipedalian</fullName>
        <shortName evidence="1">Ses</shortName>
    </recommendedName>
    <alternativeName>
        <fullName evidence="1">PH domain-containing endocytic trafficking adaptor</fullName>
    </alternativeName>
</protein>
<accession>A0A8C4YE03</accession>
<keyword evidence="1" id="KW-0597">Phosphoprotein</keyword>
<dbReference type="GeneTree" id="ENSGT00940000166026"/>
<dbReference type="Pfam" id="PF00169">
    <property type="entry name" value="PH"/>
    <property type="match status" value="1"/>
</dbReference>
<dbReference type="GO" id="GO:0042147">
    <property type="term" value="P:retrograde transport, endosome to Golgi"/>
    <property type="evidence" value="ECO:0007669"/>
    <property type="project" value="UniProtKB-UniRule"/>
</dbReference>
<dbReference type="SUPFAM" id="SSF50729">
    <property type="entry name" value="PH domain-like"/>
    <property type="match status" value="1"/>
</dbReference>
<keyword evidence="1" id="KW-0967">Endosome</keyword>
<comment type="similarity">
    <text evidence="1">Belongs to the sesquipedalian family.</text>
</comment>
<dbReference type="PANTHER" id="PTHR22902:SF17">
    <property type="entry name" value="SESQUIPEDALIAN-1"/>
    <property type="match status" value="1"/>
</dbReference>
<proteinExistence type="inferred from homology"/>
<dbReference type="AlphaFoldDB" id="A0A8C4YE03"/>
<dbReference type="Gene3D" id="2.30.29.30">
    <property type="entry name" value="Pleckstrin-homology domain (PH domain)/Phosphotyrosine-binding domain (PTB)"/>
    <property type="match status" value="1"/>
</dbReference>
<comment type="function">
    <text evidence="1">Plays a role in endocytic trafficking. Required for receptor recycling from endosomes, both to the trans-Golgi network and the plasma membrane.</text>
</comment>
<evidence type="ECO:0000259" key="3">
    <source>
        <dbReference type="PROSITE" id="PS50003"/>
    </source>
</evidence>
<reference evidence="4" key="2">
    <citation type="submission" date="2025-09" db="UniProtKB">
        <authorList>
            <consortium name="Ensembl"/>
        </authorList>
    </citation>
    <scope>IDENTIFICATION</scope>
</reference>
<dbReference type="InterPro" id="IPR011993">
    <property type="entry name" value="PH-like_dom_sf"/>
</dbReference>
<dbReference type="OrthoDB" id="10261837at2759"/>
<dbReference type="GO" id="GO:0001881">
    <property type="term" value="P:receptor recycling"/>
    <property type="evidence" value="ECO:0007669"/>
    <property type="project" value="UniProtKB-UniRule"/>
</dbReference>
<name>A0A8C4YE03_9SAUR</name>
<dbReference type="Ensembl" id="ENSGEVT00005025287.1">
    <property type="protein sequence ID" value="ENSGEVP00005024050.1"/>
    <property type="gene ID" value="ENSGEVG00005017049.1"/>
</dbReference>
<keyword evidence="1" id="KW-0333">Golgi apparatus</keyword>
<dbReference type="GO" id="GO:0055037">
    <property type="term" value="C:recycling endosome"/>
    <property type="evidence" value="ECO:0007669"/>
    <property type="project" value="UniProtKB-SubCell"/>
</dbReference>
<keyword evidence="5" id="KW-1185">Reference proteome</keyword>
<feature type="region of interest" description="Disordered" evidence="2">
    <location>
        <begin position="185"/>
        <end position="266"/>
    </location>
</feature>
<evidence type="ECO:0000313" key="4">
    <source>
        <dbReference type="Ensembl" id="ENSGEVP00005024050.1"/>
    </source>
</evidence>